<dbReference type="EMBL" id="LT934114">
    <property type="protein sequence ID" value="VAH52564.1"/>
    <property type="molecule type" value="Genomic_DNA"/>
</dbReference>
<dbReference type="Gramene" id="TRITD2Bv1G231480.1">
    <property type="protein sequence ID" value="TRITD2Bv1G231480.1"/>
    <property type="gene ID" value="TRITD2Bv1G231480"/>
</dbReference>
<accession>A0A9R1RT09</accession>
<evidence type="ECO:0000256" key="1">
    <source>
        <dbReference type="SAM" id="MobiDB-lite"/>
    </source>
</evidence>
<proteinExistence type="predicted"/>
<dbReference type="InterPro" id="IPR055411">
    <property type="entry name" value="LRR_FXL15/At3g58940/PEG3-like"/>
</dbReference>
<name>A0A9R1RT09_TRITD</name>
<dbReference type="Proteomes" id="UP000324705">
    <property type="component" value="Chromosome 2B"/>
</dbReference>
<dbReference type="Pfam" id="PF24758">
    <property type="entry name" value="LRR_At5g56370"/>
    <property type="match status" value="1"/>
</dbReference>
<dbReference type="PROSITE" id="PS50181">
    <property type="entry name" value="FBOX"/>
    <property type="match status" value="1"/>
</dbReference>
<keyword evidence="4" id="KW-1185">Reference proteome</keyword>
<gene>
    <name evidence="3" type="ORF">TRITD_2Bv1G231480</name>
</gene>
<dbReference type="SUPFAM" id="SSF81383">
    <property type="entry name" value="F-box domain"/>
    <property type="match status" value="1"/>
</dbReference>
<organism evidence="3 4">
    <name type="scientific">Triticum turgidum subsp. durum</name>
    <name type="common">Durum wheat</name>
    <name type="synonym">Triticum durum</name>
    <dbReference type="NCBI Taxonomy" id="4567"/>
    <lineage>
        <taxon>Eukaryota</taxon>
        <taxon>Viridiplantae</taxon>
        <taxon>Streptophyta</taxon>
        <taxon>Embryophyta</taxon>
        <taxon>Tracheophyta</taxon>
        <taxon>Spermatophyta</taxon>
        <taxon>Magnoliopsida</taxon>
        <taxon>Liliopsida</taxon>
        <taxon>Poales</taxon>
        <taxon>Poaceae</taxon>
        <taxon>BOP clade</taxon>
        <taxon>Pooideae</taxon>
        <taxon>Triticodae</taxon>
        <taxon>Triticeae</taxon>
        <taxon>Triticinae</taxon>
        <taxon>Triticum</taxon>
    </lineage>
</organism>
<dbReference type="InterPro" id="IPR036047">
    <property type="entry name" value="F-box-like_dom_sf"/>
</dbReference>
<evidence type="ECO:0000259" key="2">
    <source>
        <dbReference type="PROSITE" id="PS50181"/>
    </source>
</evidence>
<feature type="compositionally biased region" description="Basic and acidic residues" evidence="1">
    <location>
        <begin position="379"/>
        <end position="394"/>
    </location>
</feature>
<dbReference type="OMA" id="EICQGIC"/>
<dbReference type="SUPFAM" id="SSF52047">
    <property type="entry name" value="RNI-like"/>
    <property type="match status" value="1"/>
</dbReference>
<evidence type="ECO:0000313" key="4">
    <source>
        <dbReference type="Proteomes" id="UP000324705"/>
    </source>
</evidence>
<dbReference type="Pfam" id="PF00646">
    <property type="entry name" value="F-box"/>
    <property type="match status" value="1"/>
</dbReference>
<dbReference type="InterPro" id="IPR032675">
    <property type="entry name" value="LRR_dom_sf"/>
</dbReference>
<dbReference type="InterPro" id="IPR050232">
    <property type="entry name" value="FBL13/AtMIF1-like"/>
</dbReference>
<feature type="region of interest" description="Disordered" evidence="1">
    <location>
        <begin position="379"/>
        <end position="410"/>
    </location>
</feature>
<dbReference type="PANTHER" id="PTHR31900">
    <property type="entry name" value="F-BOX/RNI SUPERFAMILY PROTEIN-RELATED"/>
    <property type="match status" value="1"/>
</dbReference>
<reference evidence="3 4" key="1">
    <citation type="submission" date="2017-09" db="EMBL/GenBank/DDBJ databases">
        <authorList>
            <consortium name="International Durum Wheat Genome Sequencing Consortium (IDWGSC)"/>
            <person name="Milanesi L."/>
        </authorList>
    </citation>
    <scope>NUCLEOTIDE SEQUENCE [LARGE SCALE GENOMIC DNA]</scope>
    <source>
        <strain evidence="4">cv. Svevo</strain>
    </source>
</reference>
<dbReference type="AlphaFoldDB" id="A0A9R1RT09"/>
<protein>
    <recommendedName>
        <fullName evidence="2">F-box domain-containing protein</fullName>
    </recommendedName>
</protein>
<sequence>MASDDRITASKMAGGDRLSALPDKALERVLSHLVTDEAVRTSALSSRWRYVHEGVPVVDLVDTKTGERANRMDDLKVCFDHQVACAILGKGAETPIRVLRLGGVLHVPYDLLDQWIATAATSGVEDLDIDLRYDESAPGPLCPFRRSPDQDDSWMYTVTPRQTFSCRTLRRLRLSCWALDLPGSVDMASLETLHLDRVTARDGLLQQLLSSCPRLASLTLEECLAIKEITVTSPFLRSFAMICCHNATAVELRTTCLRSLHYKGGLPPRGPPFIVIADYLAVTAVRIEICQGICREESPEVAPVMALIGRCEKLARLDLCLFLSVAYYSSLLTSVLRDLPHLRQLILEGSLVTDDAVPLVAALLRSTKDLEVLALLHRGPEPPKEVTPSHDEANAKPQKKRRVVNDVTGV</sequence>
<evidence type="ECO:0000313" key="3">
    <source>
        <dbReference type="EMBL" id="VAH52564.1"/>
    </source>
</evidence>
<dbReference type="Gene3D" id="3.80.10.10">
    <property type="entry name" value="Ribonuclease Inhibitor"/>
    <property type="match status" value="1"/>
</dbReference>
<feature type="domain" description="F-box" evidence="2">
    <location>
        <begin position="15"/>
        <end position="51"/>
    </location>
</feature>
<dbReference type="InterPro" id="IPR001810">
    <property type="entry name" value="F-box_dom"/>
</dbReference>
<dbReference type="PANTHER" id="PTHR31900:SF30">
    <property type="entry name" value="SUPERFAMILY PROTEIN, PUTATIVE-RELATED"/>
    <property type="match status" value="1"/>
</dbReference>